<dbReference type="HOGENOM" id="CLU_1260758_0_0_7"/>
<feature type="transmembrane region" description="Helical" evidence="1">
    <location>
        <begin position="111"/>
        <end position="132"/>
    </location>
</feature>
<name>A9EPB5_SORC5</name>
<reference evidence="2 3" key="1">
    <citation type="journal article" date="2007" name="Nat. Biotechnol.">
        <title>Complete genome sequence of the myxobacterium Sorangium cellulosum.</title>
        <authorList>
            <person name="Schneiker S."/>
            <person name="Perlova O."/>
            <person name="Kaiser O."/>
            <person name="Gerth K."/>
            <person name="Alici A."/>
            <person name="Altmeyer M.O."/>
            <person name="Bartels D."/>
            <person name="Bekel T."/>
            <person name="Beyer S."/>
            <person name="Bode E."/>
            <person name="Bode H.B."/>
            <person name="Bolten C.J."/>
            <person name="Choudhuri J.V."/>
            <person name="Doss S."/>
            <person name="Elnakady Y.A."/>
            <person name="Frank B."/>
            <person name="Gaigalat L."/>
            <person name="Goesmann A."/>
            <person name="Groeger C."/>
            <person name="Gross F."/>
            <person name="Jelsbak L."/>
            <person name="Jelsbak L."/>
            <person name="Kalinowski J."/>
            <person name="Kegler C."/>
            <person name="Knauber T."/>
            <person name="Konietzny S."/>
            <person name="Kopp M."/>
            <person name="Krause L."/>
            <person name="Krug D."/>
            <person name="Linke B."/>
            <person name="Mahmud T."/>
            <person name="Martinez-Arias R."/>
            <person name="McHardy A.C."/>
            <person name="Merai M."/>
            <person name="Meyer F."/>
            <person name="Mormann S."/>
            <person name="Munoz-Dorado J."/>
            <person name="Perez J."/>
            <person name="Pradella S."/>
            <person name="Rachid S."/>
            <person name="Raddatz G."/>
            <person name="Rosenau F."/>
            <person name="Rueckert C."/>
            <person name="Sasse F."/>
            <person name="Scharfe M."/>
            <person name="Schuster S.C."/>
            <person name="Suen G."/>
            <person name="Treuner-Lange A."/>
            <person name="Velicer G.J."/>
            <person name="Vorholter F.-J."/>
            <person name="Weissman K.J."/>
            <person name="Welch R.D."/>
            <person name="Wenzel S.C."/>
            <person name="Whitworth D.E."/>
            <person name="Wilhelm S."/>
            <person name="Wittmann C."/>
            <person name="Bloecker H."/>
            <person name="Puehler A."/>
            <person name="Mueller R."/>
        </authorList>
    </citation>
    <scope>NUCLEOTIDE SEQUENCE [LARGE SCALE GENOMIC DNA]</scope>
    <source>
        <strain evidence="3">So ce56</strain>
    </source>
</reference>
<keyword evidence="1" id="KW-1133">Transmembrane helix</keyword>
<feature type="transmembrane region" description="Helical" evidence="1">
    <location>
        <begin position="184"/>
        <end position="210"/>
    </location>
</feature>
<dbReference type="Proteomes" id="UP000002139">
    <property type="component" value="Chromosome"/>
</dbReference>
<sequence>MNQRENRYQAPRTPIEAVPAGPLSRSAARVFVAWLLGASLVRGAALAFQIGYALAAFGAEKHLAGLLAASVLRTGAAQVAASACSVALAWETHHGLGAQRPLWRTYALLPFTAPVAAGLMIAVGVGATTFGYGATPCASWQSIRAFATPGDALFGLVQASALAIVLGGLAVLLGPWLSALRAGLLARIVVALLATGLITGAVQAALVVFLSAGDDVGVP</sequence>
<dbReference type="EMBL" id="AM746676">
    <property type="protein sequence ID" value="CAN90961.1"/>
    <property type="molecule type" value="Genomic_DNA"/>
</dbReference>
<proteinExistence type="predicted"/>
<protein>
    <submittedName>
        <fullName evidence="2">Membrane protein</fullName>
    </submittedName>
</protein>
<keyword evidence="1" id="KW-0472">Membrane</keyword>
<dbReference type="RefSeq" id="WP_012233439.1">
    <property type="nucleotide sequence ID" value="NC_010162.1"/>
</dbReference>
<dbReference type="KEGG" id="scl:sce0804"/>
<dbReference type="BioCyc" id="SCEL448385:SCE_RS04225-MONOMER"/>
<feature type="transmembrane region" description="Helical" evidence="1">
    <location>
        <begin position="152"/>
        <end position="177"/>
    </location>
</feature>
<evidence type="ECO:0000313" key="3">
    <source>
        <dbReference type="Proteomes" id="UP000002139"/>
    </source>
</evidence>
<evidence type="ECO:0000256" key="1">
    <source>
        <dbReference type="SAM" id="Phobius"/>
    </source>
</evidence>
<dbReference type="AlphaFoldDB" id="A9EPB5"/>
<evidence type="ECO:0000313" key="2">
    <source>
        <dbReference type="EMBL" id="CAN90961.1"/>
    </source>
</evidence>
<accession>A9EPB5</accession>
<keyword evidence="3" id="KW-1185">Reference proteome</keyword>
<gene>
    <name evidence="2" type="ordered locus">sce0804</name>
</gene>
<feature type="transmembrane region" description="Helical" evidence="1">
    <location>
        <begin position="63"/>
        <end position="90"/>
    </location>
</feature>
<keyword evidence="1" id="KW-0812">Transmembrane</keyword>
<feature type="transmembrane region" description="Helical" evidence="1">
    <location>
        <begin position="31"/>
        <end position="57"/>
    </location>
</feature>
<organism evidence="2 3">
    <name type="scientific">Sorangium cellulosum (strain So ce56)</name>
    <name type="common">Polyangium cellulosum (strain So ce56)</name>
    <dbReference type="NCBI Taxonomy" id="448385"/>
    <lineage>
        <taxon>Bacteria</taxon>
        <taxon>Pseudomonadati</taxon>
        <taxon>Myxococcota</taxon>
        <taxon>Polyangia</taxon>
        <taxon>Polyangiales</taxon>
        <taxon>Polyangiaceae</taxon>
        <taxon>Sorangium</taxon>
    </lineage>
</organism>